<name>A0A380WWY2_9FIRM</name>
<dbReference type="Proteomes" id="UP000255124">
    <property type="component" value="Unassembled WGS sequence"/>
</dbReference>
<dbReference type="EMBL" id="UFTA01000002">
    <property type="protein sequence ID" value="SUU93309.1"/>
    <property type="molecule type" value="Genomic_DNA"/>
</dbReference>
<dbReference type="InterPro" id="IPR025962">
    <property type="entry name" value="SdpI/YhfL"/>
</dbReference>
<keyword evidence="1" id="KW-1133">Transmembrane helix</keyword>
<gene>
    <name evidence="2" type="ORF">NCTC9810_01661</name>
</gene>
<proteinExistence type="predicted"/>
<reference evidence="2 3" key="1">
    <citation type="submission" date="2018-06" db="EMBL/GenBank/DDBJ databases">
        <authorList>
            <consortium name="Pathogen Informatics"/>
            <person name="Doyle S."/>
        </authorList>
    </citation>
    <scope>NUCLEOTIDE SEQUENCE [LARGE SCALE GENOMIC DNA]</scope>
    <source>
        <strain evidence="2 3">NCTC9810</strain>
    </source>
</reference>
<organism evidence="2 3">
    <name type="scientific">Anaerococcus octavius</name>
    <dbReference type="NCBI Taxonomy" id="54007"/>
    <lineage>
        <taxon>Bacteria</taxon>
        <taxon>Bacillati</taxon>
        <taxon>Bacillota</taxon>
        <taxon>Tissierellia</taxon>
        <taxon>Tissierellales</taxon>
        <taxon>Peptoniphilaceae</taxon>
        <taxon>Anaerococcus</taxon>
    </lineage>
</organism>
<evidence type="ECO:0000313" key="3">
    <source>
        <dbReference type="Proteomes" id="UP000255124"/>
    </source>
</evidence>
<dbReference type="Pfam" id="PF13630">
    <property type="entry name" value="SdpI"/>
    <property type="match status" value="1"/>
</dbReference>
<dbReference type="AlphaFoldDB" id="A0A380WWY2"/>
<keyword evidence="1" id="KW-0472">Membrane</keyword>
<sequence>MFFTILMYILPVTMLFIGLMELVLAKKSIRFMGFRTDLSMASPENWEFANSYSGKLSIIFGAILLLITIIADLKLDFEALSDATVLLVVLIELMALALVTFLTNRKLQKFVAENAHRDKFIKNNYK</sequence>
<dbReference type="RefSeq" id="WP_115595826.1">
    <property type="nucleotide sequence ID" value="NZ_UFTA01000002.1"/>
</dbReference>
<evidence type="ECO:0000256" key="1">
    <source>
        <dbReference type="SAM" id="Phobius"/>
    </source>
</evidence>
<accession>A0A380WWY2</accession>
<keyword evidence="1" id="KW-0812">Transmembrane</keyword>
<feature type="transmembrane region" description="Helical" evidence="1">
    <location>
        <begin position="83"/>
        <end position="102"/>
    </location>
</feature>
<feature type="transmembrane region" description="Helical" evidence="1">
    <location>
        <begin position="6"/>
        <end position="25"/>
    </location>
</feature>
<protein>
    <submittedName>
        <fullName evidence="2">Predicted integral membrane protein</fullName>
    </submittedName>
</protein>
<feature type="transmembrane region" description="Helical" evidence="1">
    <location>
        <begin position="52"/>
        <end position="71"/>
    </location>
</feature>
<evidence type="ECO:0000313" key="2">
    <source>
        <dbReference type="EMBL" id="SUU93309.1"/>
    </source>
</evidence>